<sequence length="133" mass="13904">MNDFRHGSVAAQGQTDLGLRSFMLGTYKYMIAAMAVAGIVAYGAGTQLIDANGNIAGWARMLYSGPGLLALVFGIPIAFGVVGAKLPSMSIGGARIFLFVFAAVMGVWLSAIAALKDPMISVRIFFMASAMFA</sequence>
<gene>
    <name evidence="2" type="ORF">ENJ46_06600</name>
</gene>
<protein>
    <recommendedName>
        <fullName evidence="3">BAX inhibitor (BI)-1/YccA family protein</fullName>
    </recommendedName>
</protein>
<evidence type="ECO:0000256" key="1">
    <source>
        <dbReference type="SAM" id="Phobius"/>
    </source>
</evidence>
<evidence type="ECO:0000313" key="2">
    <source>
        <dbReference type="EMBL" id="HFB55579.1"/>
    </source>
</evidence>
<feature type="transmembrane region" description="Helical" evidence="1">
    <location>
        <begin position="29"/>
        <end position="49"/>
    </location>
</feature>
<keyword evidence="1" id="KW-0812">Transmembrane</keyword>
<accession>A0A7C3C2I6</accession>
<name>A0A7C3C2I6_9PROT</name>
<dbReference type="AlphaFoldDB" id="A0A7C3C2I6"/>
<proteinExistence type="predicted"/>
<feature type="transmembrane region" description="Helical" evidence="1">
    <location>
        <begin position="96"/>
        <end position="115"/>
    </location>
</feature>
<reference evidence="2" key="1">
    <citation type="journal article" date="2020" name="mSystems">
        <title>Genome- and Community-Level Interaction Insights into Carbon Utilization and Element Cycling Functions of Hydrothermarchaeota in Hydrothermal Sediment.</title>
        <authorList>
            <person name="Zhou Z."/>
            <person name="Liu Y."/>
            <person name="Xu W."/>
            <person name="Pan J."/>
            <person name="Luo Z.H."/>
            <person name="Li M."/>
        </authorList>
    </citation>
    <scope>NUCLEOTIDE SEQUENCE [LARGE SCALE GENOMIC DNA]</scope>
    <source>
        <strain evidence="2">HyVt-489</strain>
    </source>
</reference>
<comment type="caution">
    <text evidence="2">The sequence shown here is derived from an EMBL/GenBank/DDBJ whole genome shotgun (WGS) entry which is preliminary data.</text>
</comment>
<feature type="transmembrane region" description="Helical" evidence="1">
    <location>
        <begin position="61"/>
        <end position="84"/>
    </location>
</feature>
<feature type="non-terminal residue" evidence="2">
    <location>
        <position position="133"/>
    </location>
</feature>
<dbReference type="Proteomes" id="UP000886042">
    <property type="component" value="Unassembled WGS sequence"/>
</dbReference>
<dbReference type="EMBL" id="DRMN01000423">
    <property type="protein sequence ID" value="HFB55579.1"/>
    <property type="molecule type" value="Genomic_DNA"/>
</dbReference>
<keyword evidence="1" id="KW-1133">Transmembrane helix</keyword>
<keyword evidence="1" id="KW-0472">Membrane</keyword>
<organism evidence="2">
    <name type="scientific">Hellea balneolensis</name>
    <dbReference type="NCBI Taxonomy" id="287478"/>
    <lineage>
        <taxon>Bacteria</taxon>
        <taxon>Pseudomonadati</taxon>
        <taxon>Pseudomonadota</taxon>
        <taxon>Alphaproteobacteria</taxon>
        <taxon>Maricaulales</taxon>
        <taxon>Robiginitomaculaceae</taxon>
        <taxon>Hellea</taxon>
    </lineage>
</organism>
<evidence type="ECO:0008006" key="3">
    <source>
        <dbReference type="Google" id="ProtNLM"/>
    </source>
</evidence>